<keyword evidence="2" id="KW-1185">Reference proteome</keyword>
<dbReference type="EMBL" id="CM055750">
    <property type="protein sequence ID" value="KAJ7994328.1"/>
    <property type="molecule type" value="Genomic_DNA"/>
</dbReference>
<organism evidence="1 2">
    <name type="scientific">Dallia pectoralis</name>
    <name type="common">Alaska blackfish</name>
    <dbReference type="NCBI Taxonomy" id="75939"/>
    <lineage>
        <taxon>Eukaryota</taxon>
        <taxon>Metazoa</taxon>
        <taxon>Chordata</taxon>
        <taxon>Craniata</taxon>
        <taxon>Vertebrata</taxon>
        <taxon>Euteleostomi</taxon>
        <taxon>Actinopterygii</taxon>
        <taxon>Neopterygii</taxon>
        <taxon>Teleostei</taxon>
        <taxon>Protacanthopterygii</taxon>
        <taxon>Esociformes</taxon>
        <taxon>Umbridae</taxon>
        <taxon>Dallia</taxon>
    </lineage>
</organism>
<proteinExistence type="predicted"/>
<dbReference type="Proteomes" id="UP001157502">
    <property type="component" value="Chromosome 23"/>
</dbReference>
<gene>
    <name evidence="1" type="ORF">DPEC_G00264730</name>
</gene>
<sequence length="97" mass="10029">MSGGQGKACLGGQGEPIWGARGSLSGGQGKPIWGARGSLSGGPGEAYLGGQGRHVWGLWVGICWGPGEACLMVYMLVCQPTSHPDQIQSHQPPTTER</sequence>
<evidence type="ECO:0000313" key="2">
    <source>
        <dbReference type="Proteomes" id="UP001157502"/>
    </source>
</evidence>
<protein>
    <submittedName>
        <fullName evidence="1">Uncharacterized protein</fullName>
    </submittedName>
</protein>
<accession>A0ACC2FS80</accession>
<reference evidence="1" key="1">
    <citation type="submission" date="2021-05" db="EMBL/GenBank/DDBJ databases">
        <authorList>
            <person name="Pan Q."/>
            <person name="Jouanno E."/>
            <person name="Zahm M."/>
            <person name="Klopp C."/>
            <person name="Cabau C."/>
            <person name="Louis A."/>
            <person name="Berthelot C."/>
            <person name="Parey E."/>
            <person name="Roest Crollius H."/>
            <person name="Montfort J."/>
            <person name="Robinson-Rechavi M."/>
            <person name="Bouchez O."/>
            <person name="Lampietro C."/>
            <person name="Lopez Roques C."/>
            <person name="Donnadieu C."/>
            <person name="Postlethwait J."/>
            <person name="Bobe J."/>
            <person name="Dillon D."/>
            <person name="Chandos A."/>
            <person name="von Hippel F."/>
            <person name="Guiguen Y."/>
        </authorList>
    </citation>
    <scope>NUCLEOTIDE SEQUENCE</scope>
    <source>
        <strain evidence="1">YG-Jan2019</strain>
    </source>
</reference>
<evidence type="ECO:0000313" key="1">
    <source>
        <dbReference type="EMBL" id="KAJ7994328.1"/>
    </source>
</evidence>
<comment type="caution">
    <text evidence="1">The sequence shown here is derived from an EMBL/GenBank/DDBJ whole genome shotgun (WGS) entry which is preliminary data.</text>
</comment>
<name>A0ACC2FS80_DALPE</name>